<evidence type="ECO:0000313" key="2">
    <source>
        <dbReference type="EMBL" id="CAH1391037.1"/>
    </source>
</evidence>
<dbReference type="EMBL" id="OV725077">
    <property type="protein sequence ID" value="CAH1391037.1"/>
    <property type="molecule type" value="Genomic_DNA"/>
</dbReference>
<keyword evidence="3" id="KW-1185">Reference proteome</keyword>
<proteinExistence type="predicted"/>
<organism evidence="2 3">
    <name type="scientific">Nezara viridula</name>
    <name type="common">Southern green stink bug</name>
    <name type="synonym">Cimex viridulus</name>
    <dbReference type="NCBI Taxonomy" id="85310"/>
    <lineage>
        <taxon>Eukaryota</taxon>
        <taxon>Metazoa</taxon>
        <taxon>Ecdysozoa</taxon>
        <taxon>Arthropoda</taxon>
        <taxon>Hexapoda</taxon>
        <taxon>Insecta</taxon>
        <taxon>Pterygota</taxon>
        <taxon>Neoptera</taxon>
        <taxon>Paraneoptera</taxon>
        <taxon>Hemiptera</taxon>
        <taxon>Heteroptera</taxon>
        <taxon>Panheteroptera</taxon>
        <taxon>Pentatomomorpha</taxon>
        <taxon>Pentatomoidea</taxon>
        <taxon>Pentatomidae</taxon>
        <taxon>Pentatominae</taxon>
        <taxon>Nezara</taxon>
    </lineage>
</organism>
<name>A0A9P0H337_NEZVI</name>
<sequence>MRGRFSRDGPVGGLLLTALESNSVFDRPSGEGSEKGKLHFAREEREKPLGIERRRGRLEGRGMTAGGRSLIHPVPPPSSGFGASPVNSLISAEIKFAFGLSRVLREIEY</sequence>
<reference evidence="2" key="1">
    <citation type="submission" date="2022-01" db="EMBL/GenBank/DDBJ databases">
        <authorList>
            <person name="King R."/>
        </authorList>
    </citation>
    <scope>NUCLEOTIDE SEQUENCE</scope>
</reference>
<evidence type="ECO:0000256" key="1">
    <source>
        <dbReference type="SAM" id="MobiDB-lite"/>
    </source>
</evidence>
<feature type="region of interest" description="Disordered" evidence="1">
    <location>
        <begin position="25"/>
        <end position="77"/>
    </location>
</feature>
<gene>
    <name evidence="2" type="ORF">NEZAVI_LOCUS2127</name>
</gene>
<accession>A0A9P0H337</accession>
<protein>
    <submittedName>
        <fullName evidence="2">Uncharacterized protein</fullName>
    </submittedName>
</protein>
<evidence type="ECO:0000313" key="3">
    <source>
        <dbReference type="Proteomes" id="UP001152798"/>
    </source>
</evidence>
<dbReference type="AlphaFoldDB" id="A0A9P0H337"/>
<feature type="compositionally biased region" description="Basic and acidic residues" evidence="1">
    <location>
        <begin position="28"/>
        <end position="60"/>
    </location>
</feature>
<dbReference type="Proteomes" id="UP001152798">
    <property type="component" value="Chromosome 1"/>
</dbReference>